<dbReference type="Proteomes" id="UP000027192">
    <property type="component" value="Unassembled WGS sequence"/>
</dbReference>
<name>A0A066S1Q6_9GAMM</name>
<gene>
    <name evidence="1" type="ORF">EA58_00415</name>
</gene>
<proteinExistence type="predicted"/>
<sequence>MPFGSLVLSGAVVGVPDADNLKIRPEFFPGMVKWFGSKLVFAPICVNSDNIQNHDALFFQYLS</sequence>
<accession>A0A066S1Q6</accession>
<keyword evidence="2" id="KW-1185">Reference proteome</keyword>
<organism evidence="1 2">
    <name type="scientific">Photobacterium galatheae</name>
    <dbReference type="NCBI Taxonomy" id="1654360"/>
    <lineage>
        <taxon>Bacteria</taxon>
        <taxon>Pseudomonadati</taxon>
        <taxon>Pseudomonadota</taxon>
        <taxon>Gammaproteobacteria</taxon>
        <taxon>Vibrionales</taxon>
        <taxon>Vibrionaceae</taxon>
        <taxon>Photobacterium</taxon>
    </lineage>
</organism>
<protein>
    <submittedName>
        <fullName evidence="1">Uncharacterized protein</fullName>
    </submittedName>
</protein>
<dbReference type="EMBL" id="JMIB01000001">
    <property type="protein sequence ID" value="KDM93578.1"/>
    <property type="molecule type" value="Genomic_DNA"/>
</dbReference>
<evidence type="ECO:0000313" key="1">
    <source>
        <dbReference type="EMBL" id="KDM93578.1"/>
    </source>
</evidence>
<comment type="caution">
    <text evidence="1">The sequence shown here is derived from an EMBL/GenBank/DDBJ whole genome shotgun (WGS) entry which is preliminary data.</text>
</comment>
<reference evidence="1 2" key="1">
    <citation type="submission" date="2014-04" db="EMBL/GenBank/DDBJ databases">
        <title>Draft genome sequence of Photobacterium halotolerans S2753: a solonamide, ngercheumicin and holomycin producer.</title>
        <authorList>
            <person name="Machado H.R."/>
            <person name="Gram L."/>
        </authorList>
    </citation>
    <scope>NUCLEOTIDE SEQUENCE [LARGE SCALE GENOMIC DNA]</scope>
    <source>
        <strain evidence="1 2">S2753</strain>
    </source>
</reference>
<evidence type="ECO:0000313" key="2">
    <source>
        <dbReference type="Proteomes" id="UP000027192"/>
    </source>
</evidence>
<dbReference type="AlphaFoldDB" id="A0A066S1Q6"/>